<evidence type="ECO:0000256" key="6">
    <source>
        <dbReference type="SAM" id="Phobius"/>
    </source>
</evidence>
<dbReference type="Proteomes" id="UP000030762">
    <property type="component" value="Unassembled WGS sequence"/>
</dbReference>
<dbReference type="GeneID" id="19949831"/>
<keyword evidence="2 6" id="KW-0812">Transmembrane</keyword>
<dbReference type="OMA" id="HTEELWE"/>
<dbReference type="InParanoid" id="T0QEE7"/>
<evidence type="ECO:0000313" key="8">
    <source>
        <dbReference type="EMBL" id="EQC33116.1"/>
    </source>
</evidence>
<evidence type="ECO:0000259" key="7">
    <source>
        <dbReference type="PROSITE" id="PS51469"/>
    </source>
</evidence>
<dbReference type="PROSITE" id="PS51469">
    <property type="entry name" value="SUN"/>
    <property type="match status" value="1"/>
</dbReference>
<dbReference type="GO" id="GO:0043495">
    <property type="term" value="F:protein-membrane adaptor activity"/>
    <property type="evidence" value="ECO:0007669"/>
    <property type="project" value="TreeGrafter"/>
</dbReference>
<dbReference type="eggNOG" id="KOG2687">
    <property type="taxonomic scope" value="Eukaryota"/>
</dbReference>
<protein>
    <recommendedName>
        <fullName evidence="7">SUN domain-containing protein</fullName>
    </recommendedName>
</protein>
<dbReference type="RefSeq" id="XP_008613239.1">
    <property type="nucleotide sequence ID" value="XM_008615017.1"/>
</dbReference>
<keyword evidence="4 6" id="KW-0472">Membrane</keyword>
<gene>
    <name evidence="8" type="ORF">SDRG_09104</name>
</gene>
<keyword evidence="3 6" id="KW-1133">Transmembrane helix</keyword>
<dbReference type="PANTHER" id="PTHR12911">
    <property type="entry name" value="SAD1/UNC-84-LIKE PROTEIN-RELATED"/>
    <property type="match status" value="1"/>
</dbReference>
<dbReference type="AlphaFoldDB" id="T0QEE7"/>
<accession>T0QEE7</accession>
<name>T0QEE7_SAPDV</name>
<dbReference type="OrthoDB" id="342281at2759"/>
<dbReference type="GO" id="GO:0005635">
    <property type="term" value="C:nuclear envelope"/>
    <property type="evidence" value="ECO:0007669"/>
    <property type="project" value="TreeGrafter"/>
</dbReference>
<feature type="region of interest" description="Disordered" evidence="5">
    <location>
        <begin position="1"/>
        <end position="87"/>
    </location>
</feature>
<keyword evidence="9" id="KW-1185">Reference proteome</keyword>
<dbReference type="STRING" id="1156394.T0QEE7"/>
<organism evidence="8 9">
    <name type="scientific">Saprolegnia diclina (strain VS20)</name>
    <dbReference type="NCBI Taxonomy" id="1156394"/>
    <lineage>
        <taxon>Eukaryota</taxon>
        <taxon>Sar</taxon>
        <taxon>Stramenopiles</taxon>
        <taxon>Oomycota</taxon>
        <taxon>Saprolegniomycetes</taxon>
        <taxon>Saprolegniales</taxon>
        <taxon>Saprolegniaceae</taxon>
        <taxon>Saprolegnia</taxon>
    </lineage>
</organism>
<dbReference type="InterPro" id="IPR012919">
    <property type="entry name" value="SUN_dom"/>
</dbReference>
<feature type="domain" description="SUN" evidence="7">
    <location>
        <begin position="353"/>
        <end position="540"/>
    </location>
</feature>
<dbReference type="GO" id="GO:0016020">
    <property type="term" value="C:membrane"/>
    <property type="evidence" value="ECO:0007669"/>
    <property type="project" value="UniProtKB-SubCell"/>
</dbReference>
<dbReference type="Pfam" id="PF07738">
    <property type="entry name" value="Sad1_UNC"/>
    <property type="match status" value="1"/>
</dbReference>
<evidence type="ECO:0000256" key="5">
    <source>
        <dbReference type="SAM" id="MobiDB-lite"/>
    </source>
</evidence>
<evidence type="ECO:0000256" key="1">
    <source>
        <dbReference type="ARBA" id="ARBA00004370"/>
    </source>
</evidence>
<sequence>MHRATPGSARKGRRESGSPGFETPPLMVRQRLASQESVDPPFQRTLFRDDVSGAYGSMLDEDDDEDDDEDGEAYESEDEHAAMQRMANRPLGKKRLPWYRTKPSMRAAVDGLARVMGYTWLFLPVLCLAVAFIYPQYLISVVQSSSGSLTSHGHSQAQAISTIQVHVDAMIHDMDALKKAHRDQSSKMNQLLVLHQQTTKTVEHMAGAEHSSTEPIPRSVLEHMEEMVAGAVQKALLGMTADVQSMLAPLESTIASLSGQVSTLKESSRAQDTRLQSTETIVAAWDTKNPRPDAADYSEAHVQLAQEMARFKADLATWMREETSRVSSELRTTLASSTSSSPGRIDYASRANGARVAMYKSDFFGSWVEALFMNWMSPAPYTSPSYSDFPLCSLLGTSCPLTSSNPETTITDSPLGQPPNCWSLQGSSGKLTIHFRDAILADTVQLYRPETTDSAGTNASTAPKMFQVTGLALDPVLQRVLSVDLGTFEFAAGGPSTQEFALSGLAARTPVDGVTLHILSNHGHDKYTCLYRIGVFGQKL</sequence>
<dbReference type="EMBL" id="JH767160">
    <property type="protein sequence ID" value="EQC33116.1"/>
    <property type="molecule type" value="Genomic_DNA"/>
</dbReference>
<evidence type="ECO:0000256" key="2">
    <source>
        <dbReference type="ARBA" id="ARBA00022692"/>
    </source>
</evidence>
<reference evidence="8 9" key="1">
    <citation type="submission" date="2012-04" db="EMBL/GenBank/DDBJ databases">
        <title>The Genome Sequence of Saprolegnia declina VS20.</title>
        <authorList>
            <consortium name="The Broad Institute Genome Sequencing Platform"/>
            <person name="Russ C."/>
            <person name="Nusbaum C."/>
            <person name="Tyler B."/>
            <person name="van West P."/>
            <person name="Dieguez-Uribeondo J."/>
            <person name="de Bruijn I."/>
            <person name="Tripathy S."/>
            <person name="Jiang R."/>
            <person name="Young S.K."/>
            <person name="Zeng Q."/>
            <person name="Gargeya S."/>
            <person name="Fitzgerald M."/>
            <person name="Haas B."/>
            <person name="Abouelleil A."/>
            <person name="Alvarado L."/>
            <person name="Arachchi H.M."/>
            <person name="Berlin A."/>
            <person name="Chapman S.B."/>
            <person name="Goldberg J."/>
            <person name="Griggs A."/>
            <person name="Gujja S."/>
            <person name="Hansen M."/>
            <person name="Howarth C."/>
            <person name="Imamovic A."/>
            <person name="Larimer J."/>
            <person name="McCowen C."/>
            <person name="Montmayeur A."/>
            <person name="Murphy C."/>
            <person name="Neiman D."/>
            <person name="Pearson M."/>
            <person name="Priest M."/>
            <person name="Roberts A."/>
            <person name="Saif S."/>
            <person name="Shea T."/>
            <person name="Sisk P."/>
            <person name="Sykes S."/>
            <person name="Wortman J."/>
            <person name="Nusbaum C."/>
            <person name="Birren B."/>
        </authorList>
    </citation>
    <scope>NUCLEOTIDE SEQUENCE [LARGE SCALE GENOMIC DNA]</scope>
    <source>
        <strain evidence="8 9">VS20</strain>
    </source>
</reference>
<dbReference type="PANTHER" id="PTHR12911:SF8">
    <property type="entry name" value="KLAROID PROTEIN-RELATED"/>
    <property type="match status" value="1"/>
</dbReference>
<dbReference type="Gene3D" id="2.60.120.260">
    <property type="entry name" value="Galactose-binding domain-like"/>
    <property type="match status" value="1"/>
</dbReference>
<feature type="compositionally biased region" description="Acidic residues" evidence="5">
    <location>
        <begin position="59"/>
        <end position="78"/>
    </location>
</feature>
<dbReference type="InterPro" id="IPR045119">
    <property type="entry name" value="SUN1-5"/>
</dbReference>
<evidence type="ECO:0000256" key="4">
    <source>
        <dbReference type="ARBA" id="ARBA00023136"/>
    </source>
</evidence>
<evidence type="ECO:0000256" key="3">
    <source>
        <dbReference type="ARBA" id="ARBA00022989"/>
    </source>
</evidence>
<feature type="transmembrane region" description="Helical" evidence="6">
    <location>
        <begin position="115"/>
        <end position="134"/>
    </location>
</feature>
<evidence type="ECO:0000313" key="9">
    <source>
        <dbReference type="Proteomes" id="UP000030762"/>
    </source>
</evidence>
<proteinExistence type="predicted"/>
<dbReference type="VEuPathDB" id="FungiDB:SDRG_09104"/>
<comment type="subcellular location">
    <subcellularLocation>
        <location evidence="1">Membrane</location>
    </subcellularLocation>
</comment>